<evidence type="ECO:0000313" key="5">
    <source>
        <dbReference type="EMBL" id="ONK55630.1"/>
    </source>
</evidence>
<keyword evidence="1" id="KW-0238">DNA-binding</keyword>
<proteinExistence type="predicted"/>
<name>A0A1R3L7Q6_ASPOF</name>
<protein>
    <recommendedName>
        <fullName evidence="4">Pre-mRNA splicing factor component Cdc5p/Cef1 C-terminal domain-containing protein</fullName>
    </recommendedName>
</protein>
<reference evidence="6" key="1">
    <citation type="journal article" date="2017" name="Nat. Commun.">
        <title>The asparagus genome sheds light on the origin and evolution of a young Y chromosome.</title>
        <authorList>
            <person name="Harkess A."/>
            <person name="Zhou J."/>
            <person name="Xu C."/>
            <person name="Bowers J.E."/>
            <person name="Van der Hulst R."/>
            <person name="Ayyampalayam S."/>
            <person name="Mercati F."/>
            <person name="Riccardi P."/>
            <person name="McKain M.R."/>
            <person name="Kakrana A."/>
            <person name="Tang H."/>
            <person name="Ray J."/>
            <person name="Groenendijk J."/>
            <person name="Arikit S."/>
            <person name="Mathioni S.M."/>
            <person name="Nakano M."/>
            <person name="Shan H."/>
            <person name="Telgmann-Rauber A."/>
            <person name="Kanno A."/>
            <person name="Yue Z."/>
            <person name="Chen H."/>
            <person name="Li W."/>
            <person name="Chen Y."/>
            <person name="Xu X."/>
            <person name="Zhang Y."/>
            <person name="Luo S."/>
            <person name="Chen H."/>
            <person name="Gao J."/>
            <person name="Mao Z."/>
            <person name="Pires J.C."/>
            <person name="Luo M."/>
            <person name="Kudrna D."/>
            <person name="Wing R.A."/>
            <person name="Meyers B.C."/>
            <person name="Yi K."/>
            <person name="Kong H."/>
            <person name="Lavrijsen P."/>
            <person name="Sunseri F."/>
            <person name="Falavigna A."/>
            <person name="Ye Y."/>
            <person name="Leebens-Mack J.H."/>
            <person name="Chen G."/>
        </authorList>
    </citation>
    <scope>NUCLEOTIDE SEQUENCE [LARGE SCALE GENOMIC DNA]</scope>
    <source>
        <strain evidence="6">cv. DH0086</strain>
    </source>
</reference>
<dbReference type="GO" id="GO:0003677">
    <property type="term" value="F:DNA binding"/>
    <property type="evidence" value="ECO:0007669"/>
    <property type="project" value="UniProtKB-KW"/>
</dbReference>
<dbReference type="InterPro" id="IPR021786">
    <property type="entry name" value="Cdc5p/Cef1_C"/>
</dbReference>
<dbReference type="GO" id="GO:0000974">
    <property type="term" value="C:Prp19 complex"/>
    <property type="evidence" value="ECO:0007669"/>
    <property type="project" value="InterPro"/>
</dbReference>
<feature type="region of interest" description="Disordered" evidence="3">
    <location>
        <begin position="133"/>
        <end position="161"/>
    </location>
</feature>
<dbReference type="InterPro" id="IPR047242">
    <property type="entry name" value="CDC5L/Cef1"/>
</dbReference>
<dbReference type="PANTHER" id="PTHR45885">
    <property type="entry name" value="CELL DIVISION CYCLE 5-LIKE PROTEIN"/>
    <property type="match status" value="1"/>
</dbReference>
<feature type="domain" description="Pre-mRNA splicing factor component Cdc5p/Cef1 C-terminal" evidence="4">
    <location>
        <begin position="77"/>
        <end position="173"/>
    </location>
</feature>
<evidence type="ECO:0000256" key="1">
    <source>
        <dbReference type="ARBA" id="ARBA00023125"/>
    </source>
</evidence>
<dbReference type="Proteomes" id="UP000243459">
    <property type="component" value="Unassembled WGS sequence"/>
</dbReference>
<keyword evidence="6" id="KW-1185">Reference proteome</keyword>
<sequence>MMEAENLARLRQSQTPLLGGENPELHPSYFSGVTPRKREIQTPNPMATPLMSPGPTGLIPRIGGSHTNSRDQKCFRLQRELPRPPSAALDVTRNLLMWKDEDKSSFVPPTLFQKADEMINKELLALLEHDNANYPFEEKTEKEKKKGEKRAANGKPSMLVPEIEDFEEDELKEVCCL</sequence>
<feature type="region of interest" description="Disordered" evidence="3">
    <location>
        <begin position="1"/>
        <end position="54"/>
    </location>
</feature>
<evidence type="ECO:0000256" key="3">
    <source>
        <dbReference type="SAM" id="MobiDB-lite"/>
    </source>
</evidence>
<evidence type="ECO:0000313" key="6">
    <source>
        <dbReference type="Proteomes" id="UP000243459"/>
    </source>
</evidence>
<keyword evidence="2" id="KW-0539">Nucleus</keyword>
<dbReference type="GO" id="GO:0005681">
    <property type="term" value="C:spliceosomal complex"/>
    <property type="evidence" value="ECO:0007669"/>
    <property type="project" value="TreeGrafter"/>
</dbReference>
<organism evidence="5 6">
    <name type="scientific">Asparagus officinalis</name>
    <name type="common">Garden asparagus</name>
    <dbReference type="NCBI Taxonomy" id="4686"/>
    <lineage>
        <taxon>Eukaryota</taxon>
        <taxon>Viridiplantae</taxon>
        <taxon>Streptophyta</taxon>
        <taxon>Embryophyta</taxon>
        <taxon>Tracheophyta</taxon>
        <taxon>Spermatophyta</taxon>
        <taxon>Magnoliopsida</taxon>
        <taxon>Liliopsida</taxon>
        <taxon>Asparagales</taxon>
        <taxon>Asparagaceae</taxon>
        <taxon>Asparagoideae</taxon>
        <taxon>Asparagus</taxon>
    </lineage>
</organism>
<evidence type="ECO:0000256" key="2">
    <source>
        <dbReference type="ARBA" id="ARBA00023242"/>
    </source>
</evidence>
<dbReference type="EMBL" id="KV863330">
    <property type="protein sequence ID" value="ONK55630.1"/>
    <property type="molecule type" value="Genomic_DNA"/>
</dbReference>
<dbReference type="Gramene" id="ONK55630">
    <property type="protein sequence ID" value="ONK55630"/>
    <property type="gene ID" value="A4U43_UnF700"/>
</dbReference>
<dbReference type="GO" id="GO:0000398">
    <property type="term" value="P:mRNA splicing, via spliceosome"/>
    <property type="evidence" value="ECO:0007669"/>
    <property type="project" value="InterPro"/>
</dbReference>
<gene>
    <name evidence="5" type="ORF">A4U43_UnF700</name>
</gene>
<accession>A0A1R3L7Q6</accession>
<dbReference type="Pfam" id="PF11831">
    <property type="entry name" value="Myb_Cef"/>
    <property type="match status" value="1"/>
</dbReference>
<dbReference type="AlphaFoldDB" id="A0A1R3L7Q6"/>
<feature type="compositionally biased region" description="Basic and acidic residues" evidence="3">
    <location>
        <begin position="133"/>
        <end position="151"/>
    </location>
</feature>
<evidence type="ECO:0000259" key="4">
    <source>
        <dbReference type="Pfam" id="PF11831"/>
    </source>
</evidence>
<dbReference type="PANTHER" id="PTHR45885:SF1">
    <property type="entry name" value="CELL DIVISION CYCLE 5-LIKE PROTEIN"/>
    <property type="match status" value="1"/>
</dbReference>